<dbReference type="Gene3D" id="2.40.50.100">
    <property type="match status" value="1"/>
</dbReference>
<name>A0ABW4JL23_9BACL</name>
<dbReference type="PANTHER" id="PTHR42781:SF4">
    <property type="entry name" value="SPERMIDINE_PUTRESCINE IMPORT ATP-BINDING PROTEIN POTA"/>
    <property type="match status" value="1"/>
</dbReference>
<protein>
    <submittedName>
        <fullName evidence="7">Sulfate/molybdate ABC transporter ATP-binding protein</fullName>
    </submittedName>
</protein>
<proteinExistence type="predicted"/>
<sequence length="342" mass="37895">MSIEVSHLVKRFSGGSAALNDVSFTIQEGEMIGFLGPSGSGKTTLLRLIAGLDKQNAGEIRIRGQVIDHLSPQKRGVGFVFQNYALFKHMSVFENIAFGLRVQKQRPAEIKARVHDLLDLVHLPGLEHRYPNQLSGGQAQRVALARALAPKPSILLLDEPFAAIDTKIRRELRKWVRQVHDEIGITSIFVTHDQEEALEIADRVLVMHQGRVEQLGTPQEVYDAPKSLFVADFVGEANQFVGVVQSGKFALGPFALDASAKQDGQEVRAIIRPADVRLTTVSSAHDVVGKVIRASYKGNFYGVDVRLTDTVQIQAYVDRKQRDLLIPGQRVAISIQSYRLFD</sequence>
<dbReference type="RefSeq" id="WP_377944080.1">
    <property type="nucleotide sequence ID" value="NZ_JBHUCX010000044.1"/>
</dbReference>
<dbReference type="InterPro" id="IPR008995">
    <property type="entry name" value="Mo/tungstate-bd_C_term_dom"/>
</dbReference>
<evidence type="ECO:0000256" key="2">
    <source>
        <dbReference type="ARBA" id="ARBA00022741"/>
    </source>
</evidence>
<comment type="caution">
    <text evidence="7">The sequence shown here is derived from an EMBL/GenBank/DDBJ whole genome shotgun (WGS) entry which is preliminary data.</text>
</comment>
<dbReference type="SMART" id="SM00382">
    <property type="entry name" value="AAA"/>
    <property type="match status" value="1"/>
</dbReference>
<dbReference type="GO" id="GO:0005524">
    <property type="term" value="F:ATP binding"/>
    <property type="evidence" value="ECO:0007669"/>
    <property type="project" value="UniProtKB-KW"/>
</dbReference>
<dbReference type="InterPro" id="IPR013611">
    <property type="entry name" value="Transp-assoc_OB_typ2"/>
</dbReference>
<evidence type="ECO:0000256" key="3">
    <source>
        <dbReference type="ARBA" id="ARBA00022840"/>
    </source>
</evidence>
<keyword evidence="4" id="KW-1278">Translocase</keyword>
<dbReference type="Proteomes" id="UP001597079">
    <property type="component" value="Unassembled WGS sequence"/>
</dbReference>
<keyword evidence="1" id="KW-0813">Transport</keyword>
<evidence type="ECO:0000256" key="5">
    <source>
        <dbReference type="ARBA" id="ARBA00023032"/>
    </source>
</evidence>
<dbReference type="InterPro" id="IPR027417">
    <property type="entry name" value="P-loop_NTPase"/>
</dbReference>
<keyword evidence="2" id="KW-0547">Nucleotide-binding</keyword>
<dbReference type="PANTHER" id="PTHR42781">
    <property type="entry name" value="SPERMIDINE/PUTRESCINE IMPORT ATP-BINDING PROTEIN POTA"/>
    <property type="match status" value="1"/>
</dbReference>
<dbReference type="SUPFAM" id="SSF52540">
    <property type="entry name" value="P-loop containing nucleoside triphosphate hydrolases"/>
    <property type="match status" value="1"/>
</dbReference>
<feature type="domain" description="ABC transporter" evidence="6">
    <location>
        <begin position="3"/>
        <end position="234"/>
    </location>
</feature>
<dbReference type="InterPro" id="IPR003593">
    <property type="entry name" value="AAA+_ATPase"/>
</dbReference>
<evidence type="ECO:0000313" key="8">
    <source>
        <dbReference type="Proteomes" id="UP001597079"/>
    </source>
</evidence>
<dbReference type="SUPFAM" id="SSF50331">
    <property type="entry name" value="MOP-like"/>
    <property type="match status" value="1"/>
</dbReference>
<keyword evidence="5" id="KW-0764">Sulfate transport</keyword>
<dbReference type="NCBIfam" id="TIGR00968">
    <property type="entry name" value="3a0106s01"/>
    <property type="match status" value="1"/>
</dbReference>
<keyword evidence="3 7" id="KW-0067">ATP-binding</keyword>
<evidence type="ECO:0000313" key="7">
    <source>
        <dbReference type="EMBL" id="MFD1676190.1"/>
    </source>
</evidence>
<evidence type="ECO:0000256" key="1">
    <source>
        <dbReference type="ARBA" id="ARBA00022448"/>
    </source>
</evidence>
<gene>
    <name evidence="7" type="ORF">ACFSB2_15910</name>
</gene>
<dbReference type="Pfam" id="PF00005">
    <property type="entry name" value="ABC_tran"/>
    <property type="match status" value="1"/>
</dbReference>
<dbReference type="PROSITE" id="PS50893">
    <property type="entry name" value="ABC_TRANSPORTER_2"/>
    <property type="match status" value="1"/>
</dbReference>
<evidence type="ECO:0000256" key="4">
    <source>
        <dbReference type="ARBA" id="ARBA00022967"/>
    </source>
</evidence>
<keyword evidence="8" id="KW-1185">Reference proteome</keyword>
<dbReference type="InterPro" id="IPR005666">
    <property type="entry name" value="Sulph_transpt1"/>
</dbReference>
<dbReference type="EMBL" id="JBHUCX010000044">
    <property type="protein sequence ID" value="MFD1676190.1"/>
    <property type="molecule type" value="Genomic_DNA"/>
</dbReference>
<organism evidence="7 8">
    <name type="scientific">Alicyclobacillus fodiniaquatilis</name>
    <dbReference type="NCBI Taxonomy" id="1661150"/>
    <lineage>
        <taxon>Bacteria</taxon>
        <taxon>Bacillati</taxon>
        <taxon>Bacillota</taxon>
        <taxon>Bacilli</taxon>
        <taxon>Bacillales</taxon>
        <taxon>Alicyclobacillaceae</taxon>
        <taxon>Alicyclobacillus</taxon>
    </lineage>
</organism>
<accession>A0ABW4JL23</accession>
<dbReference type="InterPro" id="IPR050093">
    <property type="entry name" value="ABC_SmlMolc_Importer"/>
</dbReference>
<reference evidence="8" key="1">
    <citation type="journal article" date="2019" name="Int. J. Syst. Evol. Microbiol.">
        <title>The Global Catalogue of Microorganisms (GCM) 10K type strain sequencing project: providing services to taxonomists for standard genome sequencing and annotation.</title>
        <authorList>
            <consortium name="The Broad Institute Genomics Platform"/>
            <consortium name="The Broad Institute Genome Sequencing Center for Infectious Disease"/>
            <person name="Wu L."/>
            <person name="Ma J."/>
        </authorList>
    </citation>
    <scope>NUCLEOTIDE SEQUENCE [LARGE SCALE GENOMIC DNA]</scope>
    <source>
        <strain evidence="8">CGMCC 1.12286</strain>
    </source>
</reference>
<dbReference type="Gene3D" id="3.40.50.300">
    <property type="entry name" value="P-loop containing nucleotide triphosphate hydrolases"/>
    <property type="match status" value="1"/>
</dbReference>
<dbReference type="InterPro" id="IPR003439">
    <property type="entry name" value="ABC_transporter-like_ATP-bd"/>
</dbReference>
<dbReference type="PROSITE" id="PS00211">
    <property type="entry name" value="ABC_TRANSPORTER_1"/>
    <property type="match status" value="1"/>
</dbReference>
<evidence type="ECO:0000259" key="6">
    <source>
        <dbReference type="PROSITE" id="PS50893"/>
    </source>
</evidence>
<dbReference type="InterPro" id="IPR017871">
    <property type="entry name" value="ABC_transporter-like_CS"/>
</dbReference>
<dbReference type="Pfam" id="PF08402">
    <property type="entry name" value="TOBE_2"/>
    <property type="match status" value="1"/>
</dbReference>